<comment type="function">
    <text evidence="5">Component of the eukaryotic translation initiation factor 3 (eIF-3) complex, which is involved in protein synthesis of a specialized repertoire of mRNAs and, together with other initiation factors, stimulates binding of mRNA and methionyl-tRNAi to the 40S ribosome. The eIF-3 complex specifically targets and initiates translation of a subset of mRNAs involved in cell proliferation.</text>
</comment>
<sequence length="443" mass="50470">MASTSVQPQLVFVDGTFNELAQEMADYVKIGDEVKPLIEKDQQDEILKKIIVASSALNQVPEKEFTAAYNLLVYLVMQSKNSDKLLPKVCDNLLKPVTSSPQNGPALALGALTNIFNMVKPDNEIRFHIFTFIVRFVKQYSMFDALKKHLRTLDSWVEQWDIDEAAQRKLYEEIAEVASEAGDEHTSYDFIVKAINTFEKEEASSEDAQRLALRALKAALLSPTHYDFSDLMGLRAVQALSDSHAVYFELLEIFAEKDLEDYNDFNEEHDDFIEKEHLNADLLHRKIRLLTFASLAASQPSREIPYKLITKALQIPDNEIELWAIDVIRAGLVEGKLSQREQVFLVHRTVYRVFGEKQWRELGDRVDGWRRTITAVAAALRKEQTNAEAARKREVEELERKLNGTGFEDGGNRRGGDRRRGGGGGDRDRSDRPPPRQRGEDED</sequence>
<keyword evidence="2 5" id="KW-0963">Cytoplasm</keyword>
<evidence type="ECO:0000256" key="3">
    <source>
        <dbReference type="ARBA" id="ARBA00022540"/>
    </source>
</evidence>
<dbReference type="InterPro" id="IPR040750">
    <property type="entry name" value="eIF3m_C_helix"/>
</dbReference>
<organism evidence="8 9">
    <name type="scientific">Apiospora kogelbergensis</name>
    <dbReference type="NCBI Taxonomy" id="1337665"/>
    <lineage>
        <taxon>Eukaryota</taxon>
        <taxon>Fungi</taxon>
        <taxon>Dikarya</taxon>
        <taxon>Ascomycota</taxon>
        <taxon>Pezizomycotina</taxon>
        <taxon>Sordariomycetes</taxon>
        <taxon>Xylariomycetidae</taxon>
        <taxon>Amphisphaeriales</taxon>
        <taxon>Apiosporaceae</taxon>
        <taxon>Apiospora</taxon>
    </lineage>
</organism>
<keyword evidence="9" id="KW-1185">Reference proteome</keyword>
<keyword evidence="3 5" id="KW-0396">Initiation factor</keyword>
<evidence type="ECO:0000313" key="9">
    <source>
        <dbReference type="Proteomes" id="UP001392437"/>
    </source>
</evidence>
<dbReference type="HAMAP" id="MF_03012">
    <property type="entry name" value="eIF3m"/>
    <property type="match status" value="1"/>
</dbReference>
<dbReference type="GO" id="GO:0071541">
    <property type="term" value="C:eukaryotic translation initiation factor 3 complex, eIF3m"/>
    <property type="evidence" value="ECO:0007669"/>
    <property type="project" value="UniProtKB-UniRule"/>
</dbReference>
<feature type="domain" description="PCI" evidence="7">
    <location>
        <begin position="183"/>
        <end position="351"/>
    </location>
</feature>
<evidence type="ECO:0000313" key="8">
    <source>
        <dbReference type="EMBL" id="KAK8114707.1"/>
    </source>
</evidence>
<reference evidence="8 9" key="1">
    <citation type="submission" date="2023-01" db="EMBL/GenBank/DDBJ databases">
        <title>Analysis of 21 Apiospora genomes using comparative genomics revels a genus with tremendous synthesis potential of carbohydrate active enzymes and secondary metabolites.</title>
        <authorList>
            <person name="Sorensen T."/>
        </authorList>
    </citation>
    <scope>NUCLEOTIDE SEQUENCE [LARGE SCALE GENOMIC DNA]</scope>
    <source>
        <strain evidence="8 9">CBS 117206</strain>
    </source>
</reference>
<comment type="subunit">
    <text evidence="5">Component of the eukaryotic translation initiation factor 3 (eIF-3) complex.</text>
</comment>
<gene>
    <name evidence="8" type="ORF">PG999_006776</name>
</gene>
<dbReference type="GO" id="GO:0033290">
    <property type="term" value="C:eukaryotic 48S preinitiation complex"/>
    <property type="evidence" value="ECO:0007669"/>
    <property type="project" value="UniProtKB-UniRule"/>
</dbReference>
<dbReference type="Proteomes" id="UP001392437">
    <property type="component" value="Unassembled WGS sequence"/>
</dbReference>
<evidence type="ECO:0000256" key="2">
    <source>
        <dbReference type="ARBA" id="ARBA00022490"/>
    </source>
</evidence>
<comment type="similarity">
    <text evidence="1">Belongs to the CSN7/EIF3M family. CSN7 subfamily.</text>
</comment>
<dbReference type="InterPro" id="IPR045237">
    <property type="entry name" value="COPS7/eIF3m"/>
</dbReference>
<evidence type="ECO:0000256" key="6">
    <source>
        <dbReference type="SAM" id="MobiDB-lite"/>
    </source>
</evidence>
<evidence type="ECO:0000256" key="5">
    <source>
        <dbReference type="HAMAP-Rule" id="MF_03012"/>
    </source>
</evidence>
<dbReference type="PANTHER" id="PTHR15350:SF2">
    <property type="entry name" value="EUKARYOTIC TRANSLATION INITIATION FACTOR 3 SUBUNIT M"/>
    <property type="match status" value="1"/>
</dbReference>
<dbReference type="EMBL" id="JAQQWP010000006">
    <property type="protein sequence ID" value="KAK8114707.1"/>
    <property type="molecule type" value="Genomic_DNA"/>
</dbReference>
<comment type="subcellular location">
    <subcellularLocation>
        <location evidence="5">Cytoplasm</location>
    </subcellularLocation>
</comment>
<comment type="similarity">
    <text evidence="5">Belongs to the eIF-3 subunit M family.</text>
</comment>
<dbReference type="InterPro" id="IPR027528">
    <property type="entry name" value="eIF3m"/>
</dbReference>
<feature type="region of interest" description="Disordered" evidence="6">
    <location>
        <begin position="384"/>
        <end position="443"/>
    </location>
</feature>
<dbReference type="InterPro" id="IPR000717">
    <property type="entry name" value="PCI_dom"/>
</dbReference>
<name>A0AAW0QWF3_9PEZI</name>
<dbReference type="AlphaFoldDB" id="A0AAW0QWF3"/>
<dbReference type="Pfam" id="PF01399">
    <property type="entry name" value="PCI"/>
    <property type="match status" value="1"/>
</dbReference>
<comment type="caution">
    <text evidence="8">The sequence shown here is derived from an EMBL/GenBank/DDBJ whole genome shotgun (WGS) entry which is preliminary data.</text>
</comment>
<dbReference type="SMART" id="SM00088">
    <property type="entry name" value="PINT"/>
    <property type="match status" value="1"/>
</dbReference>
<accession>A0AAW0QWF3</accession>
<dbReference type="GO" id="GO:0016282">
    <property type="term" value="C:eukaryotic 43S preinitiation complex"/>
    <property type="evidence" value="ECO:0007669"/>
    <property type="project" value="UniProtKB-UniRule"/>
</dbReference>
<protein>
    <recommendedName>
        <fullName evidence="5">Eukaryotic translation initiation factor 3 subunit M</fullName>
        <shortName evidence="5">eIF3m</shortName>
    </recommendedName>
</protein>
<keyword evidence="4 5" id="KW-0648">Protein biosynthesis</keyword>
<dbReference type="PANTHER" id="PTHR15350">
    <property type="entry name" value="COP9 SIGNALOSOME COMPLEX SUBUNIT 7/DENDRITIC CELL PROTEIN GA17"/>
    <property type="match status" value="1"/>
</dbReference>
<feature type="compositionally biased region" description="Basic and acidic residues" evidence="6">
    <location>
        <begin position="384"/>
        <end position="402"/>
    </location>
</feature>
<dbReference type="Pfam" id="PF18005">
    <property type="entry name" value="eIF3m_C_helix"/>
    <property type="match status" value="1"/>
</dbReference>
<evidence type="ECO:0000259" key="7">
    <source>
        <dbReference type="PROSITE" id="PS50250"/>
    </source>
</evidence>
<evidence type="ECO:0000256" key="1">
    <source>
        <dbReference type="ARBA" id="ARBA00008482"/>
    </source>
</evidence>
<proteinExistence type="inferred from homology"/>
<dbReference type="GO" id="GO:0003743">
    <property type="term" value="F:translation initiation factor activity"/>
    <property type="evidence" value="ECO:0007669"/>
    <property type="project" value="UniProtKB-UniRule"/>
</dbReference>
<dbReference type="GO" id="GO:0001732">
    <property type="term" value="P:formation of cytoplasmic translation initiation complex"/>
    <property type="evidence" value="ECO:0007669"/>
    <property type="project" value="UniProtKB-UniRule"/>
</dbReference>
<evidence type="ECO:0000256" key="4">
    <source>
        <dbReference type="ARBA" id="ARBA00022917"/>
    </source>
</evidence>
<feature type="compositionally biased region" description="Basic and acidic residues" evidence="6">
    <location>
        <begin position="410"/>
        <end position="443"/>
    </location>
</feature>
<dbReference type="PROSITE" id="PS50250">
    <property type="entry name" value="PCI"/>
    <property type="match status" value="1"/>
</dbReference>